<dbReference type="CDD" id="cd20234">
    <property type="entry name" value="PFM_fascin-like"/>
    <property type="match status" value="1"/>
</dbReference>
<evidence type="ECO:0000313" key="1">
    <source>
        <dbReference type="EMBL" id="KAH0628920.1"/>
    </source>
</evidence>
<name>A0ABQ7TGN6_PHRPL</name>
<evidence type="ECO:0000313" key="2">
    <source>
        <dbReference type="Proteomes" id="UP000826234"/>
    </source>
</evidence>
<dbReference type="Gene3D" id="2.170.15.10">
    <property type="entry name" value="Proaerolysin, chain A, domain 3"/>
    <property type="match status" value="1"/>
</dbReference>
<proteinExistence type="predicted"/>
<dbReference type="EMBL" id="JAIPUX010000439">
    <property type="protein sequence ID" value="KAH0628920.1"/>
    <property type="molecule type" value="Genomic_DNA"/>
</dbReference>
<gene>
    <name evidence="1" type="ORF">JD844_010558</name>
</gene>
<comment type="caution">
    <text evidence="1">The sequence shown here is derived from an EMBL/GenBank/DDBJ whole genome shotgun (WGS) entry which is preliminary data.</text>
</comment>
<sequence length="296" mass="33531">MDNDLFWDSLPEAAIEGTSEKKKTSKFKVIHVSLGKVILRNWKGVCLAPVEVGTDPKTFPVLPVQYSEDPSLEFKVFHRGNKVAFQAHNGLFLARKYRRSHVLEAATFPPDDTCFFHPLIGDLLLPTFEIMNVNPRDLSQVKCRRCLLDRQTYFNRSKVPIRHTFTMAWDTHCTDRIVWNRLWGLGLPSSCSFTVKDATPTVSYTEDNEYIISVSRHILETITKEVVVPPRTKATASLWVKKHNDAAVPFTAFIGKVKPDGEVVAFNEGGAWTGLVYHGLHMEVTMEGLHKLCTVM</sequence>
<protein>
    <submittedName>
        <fullName evidence="1">Uncharacterized protein</fullName>
    </submittedName>
</protein>
<organism evidence="1 2">
    <name type="scientific">Phrynosoma platyrhinos</name>
    <name type="common">Desert horned lizard</name>
    <dbReference type="NCBI Taxonomy" id="52577"/>
    <lineage>
        <taxon>Eukaryota</taxon>
        <taxon>Metazoa</taxon>
        <taxon>Chordata</taxon>
        <taxon>Craniata</taxon>
        <taxon>Vertebrata</taxon>
        <taxon>Euteleostomi</taxon>
        <taxon>Lepidosauria</taxon>
        <taxon>Squamata</taxon>
        <taxon>Bifurcata</taxon>
        <taxon>Unidentata</taxon>
        <taxon>Episquamata</taxon>
        <taxon>Toxicofera</taxon>
        <taxon>Iguania</taxon>
        <taxon>Phrynosomatidae</taxon>
        <taxon>Phrynosomatinae</taxon>
        <taxon>Phrynosoma</taxon>
    </lineage>
</organism>
<keyword evidence="2" id="KW-1185">Reference proteome</keyword>
<reference evidence="1 2" key="1">
    <citation type="journal article" date="2022" name="Gigascience">
        <title>A chromosome-level genome assembly and annotation of the desert horned lizard, Phrynosoma platyrhinos, provides insight into chromosomal rearrangements among reptiles.</title>
        <authorList>
            <person name="Koochekian N."/>
            <person name="Ascanio A."/>
            <person name="Farleigh K."/>
            <person name="Card D.C."/>
            <person name="Schield D.R."/>
            <person name="Castoe T.A."/>
            <person name="Jezkova T."/>
        </authorList>
    </citation>
    <scope>NUCLEOTIDE SEQUENCE [LARGE SCALE GENOMIC DNA]</scope>
    <source>
        <strain evidence="1">NK-2021</strain>
    </source>
</reference>
<accession>A0ABQ7TGN6</accession>
<dbReference type="Proteomes" id="UP000826234">
    <property type="component" value="Unassembled WGS sequence"/>
</dbReference>